<dbReference type="OrthoDB" id="10371775at2759"/>
<evidence type="ECO:0000313" key="1">
    <source>
        <dbReference type="EMBL" id="KAH1091758.1"/>
    </source>
</evidence>
<dbReference type="AlphaFoldDB" id="A0A9D3VSC9"/>
<feature type="non-terminal residue" evidence="1">
    <location>
        <position position="157"/>
    </location>
</feature>
<organism evidence="1 2">
    <name type="scientific">Gossypium stocksii</name>
    <dbReference type="NCBI Taxonomy" id="47602"/>
    <lineage>
        <taxon>Eukaryota</taxon>
        <taxon>Viridiplantae</taxon>
        <taxon>Streptophyta</taxon>
        <taxon>Embryophyta</taxon>
        <taxon>Tracheophyta</taxon>
        <taxon>Spermatophyta</taxon>
        <taxon>Magnoliopsida</taxon>
        <taxon>eudicotyledons</taxon>
        <taxon>Gunneridae</taxon>
        <taxon>Pentapetalae</taxon>
        <taxon>rosids</taxon>
        <taxon>malvids</taxon>
        <taxon>Malvales</taxon>
        <taxon>Malvaceae</taxon>
        <taxon>Malvoideae</taxon>
        <taxon>Gossypium</taxon>
    </lineage>
</organism>
<evidence type="ECO:0000313" key="2">
    <source>
        <dbReference type="Proteomes" id="UP000828251"/>
    </source>
</evidence>
<name>A0A9D3VSC9_9ROSI</name>
<dbReference type="Proteomes" id="UP000828251">
    <property type="component" value="Unassembled WGS sequence"/>
</dbReference>
<comment type="caution">
    <text evidence="1">The sequence shown here is derived from an EMBL/GenBank/DDBJ whole genome shotgun (WGS) entry which is preliminary data.</text>
</comment>
<accession>A0A9D3VSC9</accession>
<reference evidence="1 2" key="1">
    <citation type="journal article" date="2021" name="Plant Biotechnol. J.">
        <title>Multi-omics assisted identification of the key and species-specific regulatory components of drought-tolerant mechanisms in Gossypium stocksii.</title>
        <authorList>
            <person name="Yu D."/>
            <person name="Ke L."/>
            <person name="Zhang D."/>
            <person name="Wu Y."/>
            <person name="Sun Y."/>
            <person name="Mei J."/>
            <person name="Sun J."/>
            <person name="Sun Y."/>
        </authorList>
    </citation>
    <scope>NUCLEOTIDE SEQUENCE [LARGE SCALE GENOMIC DNA]</scope>
    <source>
        <strain evidence="2">cv. E1</strain>
        <tissue evidence="1">Leaf</tissue>
    </source>
</reference>
<keyword evidence="2" id="KW-1185">Reference proteome</keyword>
<dbReference type="EMBL" id="JAIQCV010000006">
    <property type="protein sequence ID" value="KAH1091758.1"/>
    <property type="molecule type" value="Genomic_DNA"/>
</dbReference>
<proteinExistence type="predicted"/>
<protein>
    <submittedName>
        <fullName evidence="1">Uncharacterized protein</fullName>
    </submittedName>
</protein>
<sequence>MVNLETVAKEPIKEYLNFQFWKKEDGLNQGVFSRQVEDMMQEGLNASIGVINAGDRMAKMMAKRANGVRKMGPNGKDKGVPIGHRPKVGLKILKLINSNGETSGLSQKKFDDGSSMAHDKVDKILNHLNAKNHQAIQFGGIEQSVVSSCKELMGMTV</sequence>
<gene>
    <name evidence="1" type="ORF">J1N35_019015</name>
</gene>